<dbReference type="InterPro" id="IPR050602">
    <property type="entry name" value="Malonyl-ACP_OMT"/>
</dbReference>
<feature type="domain" description="Methyltransferase type 11" evidence="9">
    <location>
        <begin position="56"/>
        <end position="145"/>
    </location>
</feature>
<comment type="pathway">
    <text evidence="2 8">Cofactor biosynthesis; biotin biosynthesis.</text>
</comment>
<name>A0A4R6DMV9_9RHOO</name>
<dbReference type="PANTHER" id="PTHR13090:SF1">
    <property type="entry name" value="ARGININE-HYDROXYLASE NDUFAF5, MITOCHONDRIAL"/>
    <property type="match status" value="1"/>
</dbReference>
<dbReference type="Gene3D" id="3.40.50.150">
    <property type="entry name" value="Vaccinia Virus protein VP39"/>
    <property type="match status" value="1"/>
</dbReference>
<comment type="caution">
    <text evidence="10">The sequence shown here is derived from an EMBL/GenBank/DDBJ whole genome shotgun (WGS) entry which is preliminary data.</text>
</comment>
<dbReference type="InterPro" id="IPR011814">
    <property type="entry name" value="BioC"/>
</dbReference>
<dbReference type="EC" id="2.1.1.197" evidence="3 8"/>
<dbReference type="GO" id="GO:0008757">
    <property type="term" value="F:S-adenosylmethionine-dependent methyltransferase activity"/>
    <property type="evidence" value="ECO:0007669"/>
    <property type="project" value="InterPro"/>
</dbReference>
<evidence type="ECO:0000256" key="3">
    <source>
        <dbReference type="ARBA" id="ARBA00012327"/>
    </source>
</evidence>
<evidence type="ECO:0000256" key="8">
    <source>
        <dbReference type="HAMAP-Rule" id="MF_00835"/>
    </source>
</evidence>
<dbReference type="UniPathway" id="UPA00078"/>
<keyword evidence="6 8" id="KW-0949">S-adenosyl-L-methionine</keyword>
<evidence type="ECO:0000256" key="1">
    <source>
        <dbReference type="ARBA" id="ARBA00000852"/>
    </source>
</evidence>
<evidence type="ECO:0000313" key="11">
    <source>
        <dbReference type="Proteomes" id="UP000295129"/>
    </source>
</evidence>
<organism evidence="10 11">
    <name type="scientific">Azoarcus indigens</name>
    <dbReference type="NCBI Taxonomy" id="29545"/>
    <lineage>
        <taxon>Bacteria</taxon>
        <taxon>Pseudomonadati</taxon>
        <taxon>Pseudomonadota</taxon>
        <taxon>Betaproteobacteria</taxon>
        <taxon>Rhodocyclales</taxon>
        <taxon>Zoogloeaceae</taxon>
        <taxon>Azoarcus</taxon>
    </lineage>
</organism>
<evidence type="ECO:0000256" key="4">
    <source>
        <dbReference type="ARBA" id="ARBA00022603"/>
    </source>
</evidence>
<dbReference type="GO" id="GO:0032259">
    <property type="term" value="P:methylation"/>
    <property type="evidence" value="ECO:0007669"/>
    <property type="project" value="UniProtKB-KW"/>
</dbReference>
<dbReference type="Pfam" id="PF08241">
    <property type="entry name" value="Methyltransf_11"/>
    <property type="match status" value="1"/>
</dbReference>
<dbReference type="InterPro" id="IPR029063">
    <property type="entry name" value="SAM-dependent_MTases_sf"/>
</dbReference>
<sequence length="266" mass="28893">MQPEAEERRAHKRAVRQAFDRAAASYDAAAALQREISARLADFVLAQAGPTPRRILDGGCGTGHGQEALARLWPQAERIALDFAPAMLAQLPAAAAARLCGDLESLPLADASLDAVWSSLALQWCEPATALGEIARVLTPGGRAWIATLGPETLWELRAAFAAVDDDRHVISFHPLAHWLESAASAGLDCTARDGSRVYARAADLKRLLRDIKQIGAHRIGPGRRRKPLGRMAWHRLEAAYERHRLADGSLPASYDLILLCLERPA</sequence>
<evidence type="ECO:0000256" key="6">
    <source>
        <dbReference type="ARBA" id="ARBA00022691"/>
    </source>
</evidence>
<keyword evidence="5 8" id="KW-0808">Transferase</keyword>
<comment type="function">
    <text evidence="8">Converts the free carboxyl group of a malonyl-thioester to its methyl ester by transfer of a methyl group from S-adenosyl-L-methionine (SAM). It allows to synthesize pimeloyl-ACP via the fatty acid synthetic pathway.</text>
</comment>
<proteinExistence type="inferred from homology"/>
<dbReference type="InterPro" id="IPR013216">
    <property type="entry name" value="Methyltransf_11"/>
</dbReference>
<comment type="catalytic activity">
    <reaction evidence="1 8">
        <text>malonyl-[ACP] + S-adenosyl-L-methionine = malonyl-[ACP] methyl ester + S-adenosyl-L-homocysteine</text>
        <dbReference type="Rhea" id="RHEA:17105"/>
        <dbReference type="Rhea" id="RHEA-COMP:9623"/>
        <dbReference type="Rhea" id="RHEA-COMP:9954"/>
        <dbReference type="ChEBI" id="CHEBI:57856"/>
        <dbReference type="ChEBI" id="CHEBI:59789"/>
        <dbReference type="ChEBI" id="CHEBI:78449"/>
        <dbReference type="ChEBI" id="CHEBI:78845"/>
        <dbReference type="EC" id="2.1.1.197"/>
    </reaction>
</comment>
<comment type="similarity">
    <text evidence="8">Belongs to the methyltransferase superfamily.</text>
</comment>
<dbReference type="RefSeq" id="WP_133594893.1">
    <property type="nucleotide sequence ID" value="NZ_SNVV01000030.1"/>
</dbReference>
<evidence type="ECO:0000256" key="2">
    <source>
        <dbReference type="ARBA" id="ARBA00004746"/>
    </source>
</evidence>
<dbReference type="GO" id="GO:0010340">
    <property type="term" value="F:carboxyl-O-methyltransferase activity"/>
    <property type="evidence" value="ECO:0007669"/>
    <property type="project" value="UniProtKB-UniRule"/>
</dbReference>
<dbReference type="GO" id="GO:0009102">
    <property type="term" value="P:biotin biosynthetic process"/>
    <property type="evidence" value="ECO:0007669"/>
    <property type="project" value="UniProtKB-UniRule"/>
</dbReference>
<dbReference type="SUPFAM" id="SSF53335">
    <property type="entry name" value="S-adenosyl-L-methionine-dependent methyltransferases"/>
    <property type="match status" value="1"/>
</dbReference>
<evidence type="ECO:0000259" key="9">
    <source>
        <dbReference type="Pfam" id="PF08241"/>
    </source>
</evidence>
<dbReference type="HAMAP" id="MF_00835">
    <property type="entry name" value="BioC"/>
    <property type="match status" value="1"/>
</dbReference>
<gene>
    <name evidence="8" type="primary">bioC</name>
    <name evidence="10" type="ORF">C7389_13028</name>
</gene>
<dbReference type="CDD" id="cd02440">
    <property type="entry name" value="AdoMet_MTases"/>
    <property type="match status" value="1"/>
</dbReference>
<evidence type="ECO:0000256" key="7">
    <source>
        <dbReference type="ARBA" id="ARBA00022756"/>
    </source>
</evidence>
<dbReference type="EMBL" id="SNVV01000030">
    <property type="protein sequence ID" value="TDN45518.1"/>
    <property type="molecule type" value="Genomic_DNA"/>
</dbReference>
<reference evidence="10 11" key="1">
    <citation type="submission" date="2019-03" db="EMBL/GenBank/DDBJ databases">
        <title>Genomic Encyclopedia of Type Strains, Phase IV (KMG-IV): sequencing the most valuable type-strain genomes for metagenomic binning, comparative biology and taxonomic classification.</title>
        <authorList>
            <person name="Goeker M."/>
        </authorList>
    </citation>
    <scope>NUCLEOTIDE SEQUENCE [LARGE SCALE GENOMIC DNA]</scope>
    <source>
        <strain evidence="10 11">DSM 12121</strain>
    </source>
</reference>
<dbReference type="OrthoDB" id="9760689at2"/>
<keyword evidence="11" id="KW-1185">Reference proteome</keyword>
<protein>
    <recommendedName>
        <fullName evidence="3 8">Malonyl-[acyl-carrier protein] O-methyltransferase</fullName>
        <shortName evidence="8">Malonyl-ACP O-methyltransferase</shortName>
        <ecNumber evidence="3 8">2.1.1.197</ecNumber>
    </recommendedName>
    <alternativeName>
        <fullName evidence="8">Biotin synthesis protein BioC</fullName>
    </alternativeName>
</protein>
<keyword evidence="4 8" id="KW-0489">Methyltransferase</keyword>
<evidence type="ECO:0000256" key="5">
    <source>
        <dbReference type="ARBA" id="ARBA00022679"/>
    </source>
</evidence>
<dbReference type="AlphaFoldDB" id="A0A4R6DMV9"/>
<dbReference type="GO" id="GO:0102130">
    <property type="term" value="F:malonyl-CoA methyltransferase activity"/>
    <property type="evidence" value="ECO:0007669"/>
    <property type="project" value="UniProtKB-EC"/>
</dbReference>
<accession>A0A4R6DMV9</accession>
<keyword evidence="7 8" id="KW-0093">Biotin biosynthesis</keyword>
<evidence type="ECO:0000313" key="10">
    <source>
        <dbReference type="EMBL" id="TDN45518.1"/>
    </source>
</evidence>
<dbReference type="PANTHER" id="PTHR13090">
    <property type="entry name" value="ARGININE-HYDROXYLASE NDUFAF5, MITOCHONDRIAL"/>
    <property type="match status" value="1"/>
</dbReference>
<dbReference type="Proteomes" id="UP000295129">
    <property type="component" value="Unassembled WGS sequence"/>
</dbReference>